<accession>A0ACC0MUJ5</accession>
<dbReference type="EMBL" id="CM046395">
    <property type="protein sequence ID" value="KAI8544187.1"/>
    <property type="molecule type" value="Genomic_DNA"/>
</dbReference>
<reference evidence="1" key="1">
    <citation type="submission" date="2022-02" db="EMBL/GenBank/DDBJ databases">
        <title>Plant Genome Project.</title>
        <authorList>
            <person name="Zhang R.-G."/>
        </authorList>
    </citation>
    <scope>NUCLEOTIDE SEQUENCE</scope>
    <source>
        <strain evidence="1">AT1</strain>
    </source>
</reference>
<organism evidence="1 2">
    <name type="scientific">Rhododendron molle</name>
    <name type="common">Chinese azalea</name>
    <name type="synonym">Azalea mollis</name>
    <dbReference type="NCBI Taxonomy" id="49168"/>
    <lineage>
        <taxon>Eukaryota</taxon>
        <taxon>Viridiplantae</taxon>
        <taxon>Streptophyta</taxon>
        <taxon>Embryophyta</taxon>
        <taxon>Tracheophyta</taxon>
        <taxon>Spermatophyta</taxon>
        <taxon>Magnoliopsida</taxon>
        <taxon>eudicotyledons</taxon>
        <taxon>Gunneridae</taxon>
        <taxon>Pentapetalae</taxon>
        <taxon>asterids</taxon>
        <taxon>Ericales</taxon>
        <taxon>Ericaceae</taxon>
        <taxon>Ericoideae</taxon>
        <taxon>Rhodoreae</taxon>
        <taxon>Rhododendron</taxon>
    </lineage>
</organism>
<name>A0ACC0MUJ5_RHOML</name>
<dbReference type="Proteomes" id="UP001062846">
    <property type="component" value="Chromosome 8"/>
</dbReference>
<comment type="caution">
    <text evidence="1">The sequence shown here is derived from an EMBL/GenBank/DDBJ whole genome shotgun (WGS) entry which is preliminary data.</text>
</comment>
<protein>
    <submittedName>
        <fullName evidence="1">Uncharacterized protein</fullName>
    </submittedName>
</protein>
<sequence>MPTWCHQPTINRIGRCCQLRECLAGWQRCRAADPTFFSAIDDSDLDQAMDGSKLYEPKFNVSLPCRDQRLDAARQPTWQGVFGNIPVTLELDIWETLLFFFFCLVSHFDREVASQPAKYSLGLRVRAVFIFMIVTVQFIERIENINRVRDHKNWTTVNTCLK</sequence>
<evidence type="ECO:0000313" key="2">
    <source>
        <dbReference type="Proteomes" id="UP001062846"/>
    </source>
</evidence>
<proteinExistence type="predicted"/>
<keyword evidence="2" id="KW-1185">Reference proteome</keyword>
<gene>
    <name evidence="1" type="ORF">RHMOL_Rhmol08G0276400</name>
</gene>
<evidence type="ECO:0000313" key="1">
    <source>
        <dbReference type="EMBL" id="KAI8544187.1"/>
    </source>
</evidence>